<proteinExistence type="predicted"/>
<evidence type="ECO:0000256" key="3">
    <source>
        <dbReference type="ARBA" id="ARBA00023004"/>
    </source>
</evidence>
<keyword evidence="2" id="KW-0560">Oxidoreductase</keyword>
<dbReference type="Pfam" id="PF02668">
    <property type="entry name" value="TauD"/>
    <property type="match status" value="1"/>
</dbReference>
<dbReference type="GO" id="GO:0051213">
    <property type="term" value="F:dioxygenase activity"/>
    <property type="evidence" value="ECO:0007669"/>
    <property type="project" value="UniProtKB-KW"/>
</dbReference>
<dbReference type="PANTHER" id="PTHR10696:SF56">
    <property type="entry name" value="TAUD_TFDA-LIKE DOMAIN-CONTAINING PROTEIN"/>
    <property type="match status" value="1"/>
</dbReference>
<protein>
    <submittedName>
        <fullName evidence="6">TauD/TfdA family dioxygenase</fullName>
    </submittedName>
</protein>
<reference evidence="7" key="1">
    <citation type="journal article" date="2019" name="Int. J. Syst. Evol. Microbiol.">
        <title>The Global Catalogue of Microorganisms (GCM) 10K type strain sequencing project: providing services to taxonomists for standard genome sequencing and annotation.</title>
        <authorList>
            <consortium name="The Broad Institute Genomics Platform"/>
            <consortium name="The Broad Institute Genome Sequencing Center for Infectious Disease"/>
            <person name="Wu L."/>
            <person name="Ma J."/>
        </authorList>
    </citation>
    <scope>NUCLEOTIDE SEQUENCE [LARGE SCALE GENOMIC DNA]</scope>
    <source>
        <strain evidence="7">CGMCC 4.7035</strain>
    </source>
</reference>
<dbReference type="PANTHER" id="PTHR10696">
    <property type="entry name" value="GAMMA-BUTYROBETAINE HYDROXYLASE-RELATED"/>
    <property type="match status" value="1"/>
</dbReference>
<evidence type="ECO:0000313" key="6">
    <source>
        <dbReference type="EMBL" id="MFC3574136.1"/>
    </source>
</evidence>
<dbReference type="InterPro" id="IPR042098">
    <property type="entry name" value="TauD-like_sf"/>
</dbReference>
<gene>
    <name evidence="6" type="ORF">ACFOZ0_12795</name>
</gene>
<dbReference type="RefSeq" id="WP_310770340.1">
    <property type="nucleotide sequence ID" value="NZ_JBHRWR010000009.1"/>
</dbReference>
<keyword evidence="3" id="KW-0408">Iron</keyword>
<evidence type="ECO:0000259" key="5">
    <source>
        <dbReference type="Pfam" id="PF02668"/>
    </source>
</evidence>
<evidence type="ECO:0000256" key="1">
    <source>
        <dbReference type="ARBA" id="ARBA00001954"/>
    </source>
</evidence>
<name>A0ABV7SDA0_9ACTN</name>
<evidence type="ECO:0000256" key="4">
    <source>
        <dbReference type="ARBA" id="ARBA00023194"/>
    </source>
</evidence>
<dbReference type="SUPFAM" id="SSF51197">
    <property type="entry name" value="Clavaminate synthase-like"/>
    <property type="match status" value="1"/>
</dbReference>
<dbReference type="InterPro" id="IPR050411">
    <property type="entry name" value="AlphaKG_dependent_hydroxylases"/>
</dbReference>
<keyword evidence="7" id="KW-1185">Reference proteome</keyword>
<dbReference type="Gene3D" id="3.60.130.10">
    <property type="entry name" value="Clavaminate synthase-like"/>
    <property type="match status" value="1"/>
</dbReference>
<feature type="domain" description="TauD/TfdA-like" evidence="5">
    <location>
        <begin position="45"/>
        <end position="334"/>
    </location>
</feature>
<accession>A0ABV7SDA0</accession>
<dbReference type="Proteomes" id="UP001595701">
    <property type="component" value="Unassembled WGS sequence"/>
</dbReference>
<dbReference type="EMBL" id="JBHRWR010000009">
    <property type="protein sequence ID" value="MFC3574136.1"/>
    <property type="molecule type" value="Genomic_DNA"/>
</dbReference>
<evidence type="ECO:0000313" key="7">
    <source>
        <dbReference type="Proteomes" id="UP001595701"/>
    </source>
</evidence>
<organism evidence="6 7">
    <name type="scientific">Streptomyces yaanensis</name>
    <dbReference type="NCBI Taxonomy" id="1142239"/>
    <lineage>
        <taxon>Bacteria</taxon>
        <taxon>Bacillati</taxon>
        <taxon>Actinomycetota</taxon>
        <taxon>Actinomycetes</taxon>
        <taxon>Kitasatosporales</taxon>
        <taxon>Streptomycetaceae</taxon>
        <taxon>Streptomyces</taxon>
    </lineage>
</organism>
<dbReference type="InterPro" id="IPR003819">
    <property type="entry name" value="TauD/TfdA-like"/>
</dbReference>
<comment type="caution">
    <text evidence="6">The sequence shown here is derived from an EMBL/GenBank/DDBJ whole genome shotgun (WGS) entry which is preliminary data.</text>
</comment>
<keyword evidence="6" id="KW-0223">Dioxygenase</keyword>
<sequence>MSPQFSRSGTVRQVVRSATGPDAVTVEPLFAEGGLPMVVRPKEAGADLVSLATVQKKWLADLLLEHRALLFRDWQISEAAAFHRFVEAVSDGEPLQYRDRSTPREEVGDNVYLSTTYPAAERIELHNEGTYWTAWPQKLFFCCVTAPTVGGETPIADNRRIKERIPAPLRERLERSGVRYVRNYNSGFGLTWQEAYQTSSREEVDRYAAENDTVTEWLDEDHLRTVQIRPAVRPHPVTGERMWFNHAAFFHVSSRDPQTREALVEALGEDGLPFTTAHGDGSPLADEDVRIINEAYLAEEVAFRWEAGDVLLLDNMSVAHARRPYEGDRKILVAMTDPVHGEAFEPTAPVSDVEER</sequence>
<comment type="cofactor">
    <cofactor evidence="1">
        <name>Fe(2+)</name>
        <dbReference type="ChEBI" id="CHEBI:29033"/>
    </cofactor>
</comment>
<evidence type="ECO:0000256" key="2">
    <source>
        <dbReference type="ARBA" id="ARBA00023002"/>
    </source>
</evidence>
<keyword evidence="4" id="KW-0045">Antibiotic biosynthesis</keyword>